<evidence type="ECO:0000256" key="1">
    <source>
        <dbReference type="ARBA" id="ARBA00004325"/>
    </source>
</evidence>
<proteinExistence type="predicted"/>
<keyword evidence="3" id="KW-1133">Transmembrane helix</keyword>
<comment type="subcellular location">
    <subcellularLocation>
        <location evidence="1">Mitochondrion membrane</location>
    </subcellularLocation>
</comment>
<keyword evidence="7" id="KW-1185">Reference proteome</keyword>
<feature type="non-terminal residue" evidence="6">
    <location>
        <position position="1"/>
    </location>
</feature>
<accession>A0A5J5MSB7</accession>
<dbReference type="InterPro" id="IPR050355">
    <property type="entry name" value="RCF1"/>
</dbReference>
<dbReference type="Proteomes" id="UP000326062">
    <property type="component" value="Chromosome 2"/>
</dbReference>
<evidence type="ECO:0000256" key="4">
    <source>
        <dbReference type="ARBA" id="ARBA00023136"/>
    </source>
</evidence>
<comment type="caution">
    <text evidence="6">The sequence shown here is derived from an EMBL/GenBank/DDBJ whole genome shotgun (WGS) entry which is preliminary data.</text>
</comment>
<name>A0A5J5MSB7_MUNRE</name>
<sequence length="79" mass="8743">SSSTDVSLSSFDEDQGSKLTLKARAILAYGLYRLESRGNTKMSVHLPHMRVAVQGFVVRAMTPGMCCSLYQEFRAESKP</sequence>
<dbReference type="EMBL" id="VCEB01000002">
    <property type="protein sequence ID" value="KAB0382342.1"/>
    <property type="molecule type" value="Genomic_DNA"/>
</dbReference>
<keyword evidence="2" id="KW-0812">Transmembrane</keyword>
<evidence type="ECO:0000313" key="7">
    <source>
        <dbReference type="Proteomes" id="UP000326062"/>
    </source>
</evidence>
<dbReference type="GO" id="GO:0031966">
    <property type="term" value="C:mitochondrial membrane"/>
    <property type="evidence" value="ECO:0007669"/>
    <property type="project" value="UniProtKB-SubCell"/>
</dbReference>
<dbReference type="Gene3D" id="6.10.140.1320">
    <property type="match status" value="1"/>
</dbReference>
<dbReference type="AlphaFoldDB" id="A0A5J5MSB7"/>
<dbReference type="PANTHER" id="PTHR12297:SF5">
    <property type="entry name" value="HIG1 DOMAIN FAMILY MEMBER 1A, MITOCHONDRIAL"/>
    <property type="match status" value="1"/>
</dbReference>
<feature type="domain" description="HIG1" evidence="5">
    <location>
        <begin position="25"/>
        <end position="62"/>
    </location>
</feature>
<evidence type="ECO:0000256" key="2">
    <source>
        <dbReference type="ARBA" id="ARBA00022692"/>
    </source>
</evidence>
<gene>
    <name evidence="6" type="ORF">FD755_004259</name>
</gene>
<dbReference type="Pfam" id="PF04588">
    <property type="entry name" value="HIG_1_N"/>
    <property type="match status" value="1"/>
</dbReference>
<dbReference type="GO" id="GO:0043066">
    <property type="term" value="P:negative regulation of apoptotic process"/>
    <property type="evidence" value="ECO:0007669"/>
    <property type="project" value="TreeGrafter"/>
</dbReference>
<evidence type="ECO:0000259" key="5">
    <source>
        <dbReference type="Pfam" id="PF04588"/>
    </source>
</evidence>
<dbReference type="PANTHER" id="PTHR12297">
    <property type="entry name" value="HYPOXIA-INDUCBILE GENE 1 HIG1 -RELATED"/>
    <property type="match status" value="1"/>
</dbReference>
<keyword evidence="4" id="KW-0472">Membrane</keyword>
<evidence type="ECO:0000256" key="3">
    <source>
        <dbReference type="ARBA" id="ARBA00022989"/>
    </source>
</evidence>
<organism evidence="6 7">
    <name type="scientific">Muntiacus reevesi</name>
    <name type="common">Reeves' muntjac</name>
    <name type="synonym">Cervus reevesi</name>
    <dbReference type="NCBI Taxonomy" id="9886"/>
    <lineage>
        <taxon>Eukaryota</taxon>
        <taxon>Metazoa</taxon>
        <taxon>Chordata</taxon>
        <taxon>Craniata</taxon>
        <taxon>Vertebrata</taxon>
        <taxon>Euteleostomi</taxon>
        <taxon>Mammalia</taxon>
        <taxon>Eutheria</taxon>
        <taxon>Laurasiatheria</taxon>
        <taxon>Artiodactyla</taxon>
        <taxon>Ruminantia</taxon>
        <taxon>Pecora</taxon>
        <taxon>Cervidae</taxon>
        <taxon>Muntiacinae</taxon>
        <taxon>Muntiacus</taxon>
    </lineage>
</organism>
<dbReference type="GO" id="GO:0097250">
    <property type="term" value="P:mitochondrial respirasome assembly"/>
    <property type="evidence" value="ECO:0007669"/>
    <property type="project" value="TreeGrafter"/>
</dbReference>
<dbReference type="InterPro" id="IPR007667">
    <property type="entry name" value="Hypoxia_induced_domain"/>
</dbReference>
<reference evidence="6 7" key="1">
    <citation type="submission" date="2019-06" db="EMBL/GenBank/DDBJ databases">
        <title>Discovery of a novel chromosome fission-fusion reversal in muntjac.</title>
        <authorList>
            <person name="Mudd A.B."/>
            <person name="Bredeson J.V."/>
            <person name="Baum R."/>
            <person name="Hockemeyer D."/>
            <person name="Rokhsar D.S."/>
        </authorList>
    </citation>
    <scope>NUCLEOTIDE SEQUENCE [LARGE SCALE GENOMIC DNA]</scope>
    <source>
        <strain evidence="6">UCam_UCB_Mr</strain>
        <tissue evidence="6">Fibroblast cell line</tissue>
    </source>
</reference>
<protein>
    <recommendedName>
        <fullName evidence="5">HIG1 domain-containing protein</fullName>
    </recommendedName>
</protein>
<evidence type="ECO:0000313" key="6">
    <source>
        <dbReference type="EMBL" id="KAB0382342.1"/>
    </source>
</evidence>